<dbReference type="RefSeq" id="WP_120149487.1">
    <property type="nucleotide sequence ID" value="NZ_QZVT01000006.1"/>
</dbReference>
<accession>A0A3A5M5P8</accession>
<organism evidence="2 3">
    <name type="scientific">Arthrobacter cheniae</name>
    <dbReference type="NCBI Taxonomy" id="1258888"/>
    <lineage>
        <taxon>Bacteria</taxon>
        <taxon>Bacillati</taxon>
        <taxon>Actinomycetota</taxon>
        <taxon>Actinomycetes</taxon>
        <taxon>Micrococcales</taxon>
        <taxon>Micrococcaceae</taxon>
        <taxon>Arthrobacter</taxon>
    </lineage>
</organism>
<name>A0A3A5M5P8_9MICC</name>
<protein>
    <submittedName>
        <fullName evidence="2">DUF1801 domain-containing protein</fullName>
    </submittedName>
</protein>
<evidence type="ECO:0000259" key="1">
    <source>
        <dbReference type="Pfam" id="PF08818"/>
    </source>
</evidence>
<dbReference type="InterPro" id="IPR014922">
    <property type="entry name" value="YdhG-like"/>
</dbReference>
<sequence>MPDPVMRPTAVDPALFLAAVPHPVRRGDGEAVLHLMEELTGQPARMWGPSIIGFGSYHYRYASGHQGDAAAVGFSPRKAHLVLYGLTYDSRSEALLPELGKHRRGAGCLYVNRLADIDSAVLERLIRDGYQYATTVLHSPSAS</sequence>
<dbReference type="EMBL" id="QZVT01000006">
    <property type="protein sequence ID" value="RJT78442.1"/>
    <property type="molecule type" value="Genomic_DNA"/>
</dbReference>
<dbReference type="OrthoDB" id="5951444at2"/>
<evidence type="ECO:0000313" key="2">
    <source>
        <dbReference type="EMBL" id="RJT78442.1"/>
    </source>
</evidence>
<dbReference type="AlphaFoldDB" id="A0A3A5M5P8"/>
<keyword evidence="3" id="KW-1185">Reference proteome</keyword>
<evidence type="ECO:0000313" key="3">
    <source>
        <dbReference type="Proteomes" id="UP000272560"/>
    </source>
</evidence>
<reference evidence="2 3" key="1">
    <citation type="submission" date="2018-09" db="EMBL/GenBank/DDBJ databases">
        <title>Novel species of Arthrobacter.</title>
        <authorList>
            <person name="Liu Q."/>
            <person name="Xin Y.-H."/>
        </authorList>
    </citation>
    <scope>NUCLEOTIDE SEQUENCE [LARGE SCALE GENOMIC DNA]</scope>
    <source>
        <strain evidence="2 3">Hz2</strain>
    </source>
</reference>
<feature type="domain" description="YdhG-like" evidence="1">
    <location>
        <begin position="25"/>
        <end position="127"/>
    </location>
</feature>
<dbReference type="Proteomes" id="UP000272560">
    <property type="component" value="Unassembled WGS sequence"/>
</dbReference>
<proteinExistence type="predicted"/>
<comment type="caution">
    <text evidence="2">The sequence shown here is derived from an EMBL/GenBank/DDBJ whole genome shotgun (WGS) entry which is preliminary data.</text>
</comment>
<dbReference type="Pfam" id="PF08818">
    <property type="entry name" value="DUF1801"/>
    <property type="match status" value="1"/>
</dbReference>
<gene>
    <name evidence="2" type="ORF">D6T63_13105</name>
</gene>